<dbReference type="Pfam" id="PF13520">
    <property type="entry name" value="AA_permease_2"/>
    <property type="match status" value="1"/>
</dbReference>
<keyword evidence="4 7" id="KW-1133">Transmembrane helix</keyword>
<feature type="transmembrane region" description="Helical" evidence="7">
    <location>
        <begin position="256"/>
        <end position="277"/>
    </location>
</feature>
<feature type="transmembrane region" description="Helical" evidence="7">
    <location>
        <begin position="298"/>
        <end position="319"/>
    </location>
</feature>
<gene>
    <name evidence="8" type="ORF">BDV34DRAFT_220187</name>
</gene>
<dbReference type="PANTHER" id="PTHR45649">
    <property type="entry name" value="AMINO-ACID PERMEASE BAT1"/>
    <property type="match status" value="1"/>
</dbReference>
<keyword evidence="2" id="KW-0813">Transport</keyword>
<organism evidence="8 9">
    <name type="scientific">Aspergillus parasiticus</name>
    <dbReference type="NCBI Taxonomy" id="5067"/>
    <lineage>
        <taxon>Eukaryota</taxon>
        <taxon>Fungi</taxon>
        <taxon>Dikarya</taxon>
        <taxon>Ascomycota</taxon>
        <taxon>Pezizomycotina</taxon>
        <taxon>Eurotiomycetes</taxon>
        <taxon>Eurotiomycetidae</taxon>
        <taxon>Eurotiales</taxon>
        <taxon>Aspergillaceae</taxon>
        <taxon>Aspergillus</taxon>
        <taxon>Aspergillus subgen. Circumdati</taxon>
    </lineage>
</organism>
<reference evidence="8 9" key="1">
    <citation type="submission" date="2019-04" db="EMBL/GenBank/DDBJ databases">
        <title>Fungal friends and foes A comparative genomics study of 23 Aspergillus species from section Flavi.</title>
        <authorList>
            <consortium name="DOE Joint Genome Institute"/>
            <person name="Kjaerbolling I."/>
            <person name="Vesth T.C."/>
            <person name="Frisvad J.C."/>
            <person name="Nybo J.L."/>
            <person name="Theobald S."/>
            <person name="Kildgaard S."/>
            <person name="Petersen T.I."/>
            <person name="Kuo A."/>
            <person name="Sato A."/>
            <person name="Lyhne E.K."/>
            <person name="Kogle M.E."/>
            <person name="Wiebenga A."/>
            <person name="Kun R.S."/>
            <person name="Lubbers R.J."/>
            <person name="Makela M.R."/>
            <person name="Barry K."/>
            <person name="Chovatia M."/>
            <person name="Clum A."/>
            <person name="Daum C."/>
            <person name="Haridas S."/>
            <person name="He G."/>
            <person name="LaButti K."/>
            <person name="Lipzen A."/>
            <person name="Mondo S."/>
            <person name="Pangilinan J."/>
            <person name="Riley R."/>
            <person name="Salamov A."/>
            <person name="Simmons B.A."/>
            <person name="Magnuson J.K."/>
            <person name="Henrissat B."/>
            <person name="Mortensen U.H."/>
            <person name="Larsen T.O."/>
            <person name="De vries R.P."/>
            <person name="Grigoriev I.V."/>
            <person name="Machida M."/>
            <person name="Baker S.E."/>
            <person name="Andersen M.R."/>
        </authorList>
    </citation>
    <scope>NUCLEOTIDE SEQUENCE [LARGE SCALE GENOMIC DNA]</scope>
    <source>
        <strain evidence="8 9">CBS 117618</strain>
    </source>
</reference>
<dbReference type="Proteomes" id="UP000326532">
    <property type="component" value="Unassembled WGS sequence"/>
</dbReference>
<evidence type="ECO:0000313" key="8">
    <source>
        <dbReference type="EMBL" id="KAB8211016.1"/>
    </source>
</evidence>
<proteinExistence type="predicted"/>
<sequence length="539" mass="59573">MENGRLQLKEIGSDRSPHIQAVPDTRECLDDDTSKEVKEGSTMNDQRDMHRMGKKQEMRRNFRLISTIGFTTCIMGTWENVLTSTSQGLRTGGRPCLFWSLVWAYCGQLFIVLSLAEMSSMAPTAGGQYHWVSEFAPRKHQKFLSYASGWLSALAWQSVVAFNTYLTYTMIQSLIFLNNETYVPTRWQGTLIVSAASIGMSLFNVFAAKHLPLAEGIFVTFHFFAFVPIIVTLLVLAPKAKAQDVFFGFQDYGAGWANPSLAVMIGQVSSMFTVMGSDSVAHMSEEIENAGVTVPKSMILSFVLNIPFAIGLVLTYLFIMPDVQDALDSPTGLPFISVFSEATKNAVGASILVVVILLLFFMITISCMASASRQTFAFARDNGLPFSNWLGAVHPTLHIPVNSVILTCAFSIIMFLINIGSGVAMNALLSLATSPLMGTYMICIACVIVRRITKSPSLPPSRWSLGRFGMPINILALVYASWAFFWSFWPVNREVTAETLNWAPVLFVGVMGSSGMLYWLVARKVYEGPVVKVEGRNFH</sequence>
<dbReference type="OMA" id="MICIACV"/>
<evidence type="ECO:0000313" key="9">
    <source>
        <dbReference type="Proteomes" id="UP000326532"/>
    </source>
</evidence>
<feature type="transmembrane region" description="Helical" evidence="7">
    <location>
        <begin position="98"/>
        <end position="116"/>
    </location>
</feature>
<evidence type="ECO:0000256" key="7">
    <source>
        <dbReference type="SAM" id="Phobius"/>
    </source>
</evidence>
<keyword evidence="5 7" id="KW-0472">Membrane</keyword>
<dbReference type="EMBL" id="ML734940">
    <property type="protein sequence ID" value="KAB8211016.1"/>
    <property type="molecule type" value="Genomic_DNA"/>
</dbReference>
<feature type="transmembrane region" description="Helical" evidence="7">
    <location>
        <begin position="423"/>
        <end position="449"/>
    </location>
</feature>
<accession>A0A5N6E0H2</accession>
<feature type="transmembrane region" description="Helical" evidence="7">
    <location>
        <begin position="186"/>
        <end position="206"/>
    </location>
</feature>
<feature type="transmembrane region" description="Helical" evidence="7">
    <location>
        <begin position="347"/>
        <end position="371"/>
    </location>
</feature>
<feature type="transmembrane region" description="Helical" evidence="7">
    <location>
        <begin position="470"/>
        <end position="489"/>
    </location>
</feature>
<evidence type="ECO:0000256" key="2">
    <source>
        <dbReference type="ARBA" id="ARBA00022448"/>
    </source>
</evidence>
<feature type="transmembrane region" description="Helical" evidence="7">
    <location>
        <begin position="213"/>
        <end position="236"/>
    </location>
</feature>
<dbReference type="PIRSF" id="PIRSF006060">
    <property type="entry name" value="AA_transporter"/>
    <property type="match status" value="1"/>
</dbReference>
<dbReference type="AlphaFoldDB" id="A0A5N6E0H2"/>
<feature type="region of interest" description="Disordered" evidence="6">
    <location>
        <begin position="1"/>
        <end position="22"/>
    </location>
</feature>
<dbReference type="GO" id="GO:0016020">
    <property type="term" value="C:membrane"/>
    <property type="evidence" value="ECO:0007669"/>
    <property type="project" value="UniProtKB-SubCell"/>
</dbReference>
<name>A0A5N6E0H2_ASPPA</name>
<evidence type="ECO:0000256" key="5">
    <source>
        <dbReference type="ARBA" id="ARBA00023136"/>
    </source>
</evidence>
<feature type="compositionally biased region" description="Basic and acidic residues" evidence="6">
    <location>
        <begin position="7"/>
        <end position="17"/>
    </location>
</feature>
<evidence type="ECO:0000256" key="3">
    <source>
        <dbReference type="ARBA" id="ARBA00022692"/>
    </source>
</evidence>
<protein>
    <submittedName>
        <fullName evidence="8">Amino acid transporter</fullName>
    </submittedName>
</protein>
<keyword evidence="9" id="KW-1185">Reference proteome</keyword>
<feature type="transmembrane region" description="Helical" evidence="7">
    <location>
        <begin position="392"/>
        <end position="417"/>
    </location>
</feature>
<evidence type="ECO:0000256" key="6">
    <source>
        <dbReference type="SAM" id="MobiDB-lite"/>
    </source>
</evidence>
<dbReference type="PANTHER" id="PTHR45649:SF4">
    <property type="entry name" value="TRANSPORTER, PUTATIVE (EUROFUNG)-RELATED"/>
    <property type="match status" value="1"/>
</dbReference>
<comment type="subcellular location">
    <subcellularLocation>
        <location evidence="1">Membrane</location>
        <topology evidence="1">Multi-pass membrane protein</topology>
    </subcellularLocation>
</comment>
<dbReference type="InterPro" id="IPR002293">
    <property type="entry name" value="AA/rel_permease1"/>
</dbReference>
<feature type="transmembrane region" description="Helical" evidence="7">
    <location>
        <begin position="143"/>
        <end position="166"/>
    </location>
</feature>
<feature type="transmembrane region" description="Helical" evidence="7">
    <location>
        <begin position="501"/>
        <end position="522"/>
    </location>
</feature>
<evidence type="ECO:0000256" key="1">
    <source>
        <dbReference type="ARBA" id="ARBA00004141"/>
    </source>
</evidence>
<evidence type="ECO:0000256" key="4">
    <source>
        <dbReference type="ARBA" id="ARBA00022989"/>
    </source>
</evidence>
<dbReference type="GO" id="GO:0022857">
    <property type="term" value="F:transmembrane transporter activity"/>
    <property type="evidence" value="ECO:0007669"/>
    <property type="project" value="InterPro"/>
</dbReference>
<feature type="transmembrane region" description="Helical" evidence="7">
    <location>
        <begin position="61"/>
        <end position="78"/>
    </location>
</feature>
<dbReference type="VEuPathDB" id="FungiDB:BDV34DRAFT_220187"/>
<dbReference type="Gene3D" id="1.20.1740.10">
    <property type="entry name" value="Amino acid/polyamine transporter I"/>
    <property type="match status" value="1"/>
</dbReference>
<keyword evidence="3 7" id="KW-0812">Transmembrane</keyword>